<dbReference type="OrthoDB" id="538223at2759"/>
<dbReference type="Pfam" id="PF17100">
    <property type="entry name" value="NACHT_N"/>
    <property type="match status" value="1"/>
</dbReference>
<dbReference type="STRING" id="708187.A0A1Q8S1C2"/>
<dbReference type="InterPro" id="IPR031359">
    <property type="entry name" value="NACHT_N"/>
</dbReference>
<organism evidence="6 7">
    <name type="scientific">Colletotrichum chlorophyti</name>
    <dbReference type="NCBI Taxonomy" id="708187"/>
    <lineage>
        <taxon>Eukaryota</taxon>
        <taxon>Fungi</taxon>
        <taxon>Dikarya</taxon>
        <taxon>Ascomycota</taxon>
        <taxon>Pezizomycotina</taxon>
        <taxon>Sordariomycetes</taxon>
        <taxon>Hypocreomycetidae</taxon>
        <taxon>Glomerellales</taxon>
        <taxon>Glomerellaceae</taxon>
        <taxon>Colletotrichum</taxon>
    </lineage>
</organism>
<dbReference type="Proteomes" id="UP000186583">
    <property type="component" value="Unassembled WGS sequence"/>
</dbReference>
<dbReference type="InterPro" id="IPR056884">
    <property type="entry name" value="NPHP3-like_N"/>
</dbReference>
<reference evidence="6 7" key="1">
    <citation type="submission" date="2016-11" db="EMBL/GenBank/DDBJ databases">
        <title>Draft Genome Assembly of Colletotrichum chlorophyti a pathogen of herbaceous plants.</title>
        <authorList>
            <person name="Gan P."/>
            <person name="Narusaka M."/>
            <person name="Tsushima A."/>
            <person name="Narusaka Y."/>
            <person name="Takano Y."/>
            <person name="Shirasu K."/>
        </authorList>
    </citation>
    <scope>NUCLEOTIDE SEQUENCE [LARGE SCALE GENOMIC DNA]</scope>
    <source>
        <strain evidence="6 7">NTL11</strain>
    </source>
</reference>
<protein>
    <submittedName>
        <fullName evidence="6">Uncharacterized protein</fullName>
    </submittedName>
</protein>
<sequence length="798" mass="89740">MDAMGLSKVFKSLKKQSRHPSGDAGGSSVHGGKSVQTLVPTDEARLSVGVVLSSPPSRADQRTSRLDLDSPAASDPSPILTTQPPQPLEQTAHVQSKTAPSLWGRAYEALREKDGRLVDRYERLLSRELLEHVATSTTMSQHMPNQDNDLDHAENRIPTDHDTRCDQLQKTINQGLQRADKKKTKYTIFGREFVLGDQISVTLKLVQAIKGVVDEAVKASPEASLAWAGVCVLLPVITNPSAAEEANRNGLFYVSSRMRYYVEFESLLWPVNLKRAGFKGQIDSHIKHILEFQIKSVLRFYGTWLARVGRDMILCDGWQELLEGIKGLEQIIWNESQTVNILASRDTLEAIRKAAEQHSDNMQSLLKEHLQVFREHLDIASRQLDEQRRINEILEDRRVDLPVVLDACHDSDDVQQSPRCEDGTRRGILQTIAKRADENSAETLFWLAGPAGTGKSTIARTVAASFAGENRVVAGYFFKRGEQGRNDPTRLFPTLAKQLAEAITAFKRPLKAVSGNLWTVLIKKQWKRRASNRNFNSFLGALCQKCTSPTPVDQCERPDRLLKVIELLDKMGTISTSCLRVLVTSRSTPTVMTAFKRIRYRSLNLEEDHRDETQTDVATFLKTRFANIENKQLDRLIHLSTTPSPLFIYAATLCRFIDDPDEREDPIDQLDLWLQQCDMNAPQLSQIYLPIIHYVLFGSYNTLERPKPLPETHRTELFDVLGAVVLVATPLSHKAIAGLLNITTHRVILRLRNLHAVLSIPQDTDALQALLGVSYSTLHLARNCLLILDLWTGSQTPW</sequence>
<feature type="domain" description="Nephrocystin 3-like N-terminal" evidence="5">
    <location>
        <begin position="436"/>
        <end position="586"/>
    </location>
</feature>
<gene>
    <name evidence="6" type="ORF">CCHL11_08144</name>
</gene>
<feature type="compositionally biased region" description="Polar residues" evidence="3">
    <location>
        <begin position="79"/>
        <end position="97"/>
    </location>
</feature>
<feature type="non-terminal residue" evidence="6">
    <location>
        <position position="798"/>
    </location>
</feature>
<proteinExistence type="predicted"/>
<dbReference type="AlphaFoldDB" id="A0A1Q8S1C2"/>
<dbReference type="SUPFAM" id="SSF52540">
    <property type="entry name" value="P-loop containing nucleoside triphosphate hydrolases"/>
    <property type="match status" value="1"/>
</dbReference>
<evidence type="ECO:0000313" key="7">
    <source>
        <dbReference type="Proteomes" id="UP000186583"/>
    </source>
</evidence>
<feature type="compositionally biased region" description="Basic and acidic residues" evidence="3">
    <location>
        <begin position="59"/>
        <end position="68"/>
    </location>
</feature>
<feature type="region of interest" description="Disordered" evidence="3">
    <location>
        <begin position="1"/>
        <end position="97"/>
    </location>
</feature>
<keyword evidence="7" id="KW-1185">Reference proteome</keyword>
<dbReference type="PANTHER" id="PTHR10039">
    <property type="entry name" value="AMELOGENIN"/>
    <property type="match status" value="1"/>
</dbReference>
<dbReference type="Gene3D" id="3.40.50.300">
    <property type="entry name" value="P-loop containing nucleotide triphosphate hydrolases"/>
    <property type="match status" value="1"/>
</dbReference>
<dbReference type="PANTHER" id="PTHR10039:SF17">
    <property type="entry name" value="FUNGAL STAND N-TERMINAL GOODBYE DOMAIN-CONTAINING PROTEIN-RELATED"/>
    <property type="match status" value="1"/>
</dbReference>
<feature type="compositionally biased region" description="Low complexity" evidence="3">
    <location>
        <begin position="46"/>
        <end position="57"/>
    </location>
</feature>
<accession>A0A1Q8S1C2</accession>
<feature type="coiled-coil region" evidence="2">
    <location>
        <begin position="348"/>
        <end position="397"/>
    </location>
</feature>
<dbReference type="InterPro" id="IPR027417">
    <property type="entry name" value="P-loop_NTPase"/>
</dbReference>
<dbReference type="Pfam" id="PF24883">
    <property type="entry name" value="NPHP3_N"/>
    <property type="match status" value="1"/>
</dbReference>
<keyword evidence="1" id="KW-0677">Repeat</keyword>
<evidence type="ECO:0000256" key="1">
    <source>
        <dbReference type="ARBA" id="ARBA00022737"/>
    </source>
</evidence>
<feature type="domain" description="NWD NACHT-NTPase N-terminal" evidence="4">
    <location>
        <begin position="101"/>
        <end position="332"/>
    </location>
</feature>
<evidence type="ECO:0000259" key="5">
    <source>
        <dbReference type="Pfam" id="PF24883"/>
    </source>
</evidence>
<dbReference type="EMBL" id="MPGH01000038">
    <property type="protein sequence ID" value="OLN95224.1"/>
    <property type="molecule type" value="Genomic_DNA"/>
</dbReference>
<evidence type="ECO:0000259" key="4">
    <source>
        <dbReference type="Pfam" id="PF17100"/>
    </source>
</evidence>
<evidence type="ECO:0000256" key="3">
    <source>
        <dbReference type="SAM" id="MobiDB-lite"/>
    </source>
</evidence>
<name>A0A1Q8S1C2_9PEZI</name>
<keyword evidence="2" id="KW-0175">Coiled coil</keyword>
<evidence type="ECO:0000313" key="6">
    <source>
        <dbReference type="EMBL" id="OLN95224.1"/>
    </source>
</evidence>
<evidence type="ECO:0000256" key="2">
    <source>
        <dbReference type="SAM" id="Coils"/>
    </source>
</evidence>
<comment type="caution">
    <text evidence="6">The sequence shown here is derived from an EMBL/GenBank/DDBJ whole genome shotgun (WGS) entry which is preliminary data.</text>
</comment>